<evidence type="ECO:0000256" key="1">
    <source>
        <dbReference type="ARBA" id="ARBA00004651"/>
    </source>
</evidence>
<evidence type="ECO:0000259" key="8">
    <source>
        <dbReference type="Pfam" id="PF09335"/>
    </source>
</evidence>
<dbReference type="PANTHER" id="PTHR42709:SF6">
    <property type="entry name" value="UNDECAPRENYL PHOSPHATE TRANSPORTER A"/>
    <property type="match status" value="1"/>
</dbReference>
<dbReference type="InterPro" id="IPR032816">
    <property type="entry name" value="VTT_dom"/>
</dbReference>
<evidence type="ECO:0000256" key="2">
    <source>
        <dbReference type="ARBA" id="ARBA00010792"/>
    </source>
</evidence>
<evidence type="ECO:0000256" key="5">
    <source>
        <dbReference type="ARBA" id="ARBA00022989"/>
    </source>
</evidence>
<feature type="transmembrane region" description="Helical" evidence="7">
    <location>
        <begin position="50"/>
        <end position="71"/>
    </location>
</feature>
<keyword evidence="10" id="KW-1185">Reference proteome</keyword>
<feature type="domain" description="VTT" evidence="8">
    <location>
        <begin position="30"/>
        <end position="161"/>
    </location>
</feature>
<dbReference type="Pfam" id="PF09335">
    <property type="entry name" value="VTT_dom"/>
    <property type="match status" value="1"/>
</dbReference>
<evidence type="ECO:0000256" key="6">
    <source>
        <dbReference type="ARBA" id="ARBA00023136"/>
    </source>
</evidence>
<accession>A0ABX2I4M7</accession>
<feature type="transmembrane region" description="Helical" evidence="7">
    <location>
        <begin position="177"/>
        <end position="197"/>
    </location>
</feature>
<keyword evidence="3" id="KW-1003">Cell membrane</keyword>
<keyword evidence="6 7" id="KW-0472">Membrane</keyword>
<dbReference type="RefSeq" id="WP_173748073.1">
    <property type="nucleotide sequence ID" value="NZ_JAAITA010000003.1"/>
</dbReference>
<dbReference type="EMBL" id="JAAITA010000003">
    <property type="protein sequence ID" value="NSJ85260.1"/>
    <property type="molecule type" value="Genomic_DNA"/>
</dbReference>
<keyword evidence="4 7" id="KW-0812">Transmembrane</keyword>
<evidence type="ECO:0000256" key="4">
    <source>
        <dbReference type="ARBA" id="ARBA00022692"/>
    </source>
</evidence>
<organism evidence="9 10">
    <name type="scientific">Blautia hansenii</name>
    <name type="common">Ruminococcus hansenii</name>
    <dbReference type="NCBI Taxonomy" id="1322"/>
    <lineage>
        <taxon>Bacteria</taxon>
        <taxon>Bacillati</taxon>
        <taxon>Bacillota</taxon>
        <taxon>Clostridia</taxon>
        <taxon>Lachnospirales</taxon>
        <taxon>Lachnospiraceae</taxon>
        <taxon>Blautia</taxon>
    </lineage>
</organism>
<reference evidence="9 10" key="1">
    <citation type="journal article" date="2020" name="Cell Host Microbe">
        <title>Functional and Genomic Variation between Human-Derived Isolates of Lachnospiraceae Reveals Inter- and Intra-Species Diversity.</title>
        <authorList>
            <person name="Sorbara M.T."/>
            <person name="Littmann E.R."/>
            <person name="Fontana E."/>
            <person name="Moody T.U."/>
            <person name="Kohout C.E."/>
            <person name="Gjonbalaj M."/>
            <person name="Eaton V."/>
            <person name="Seok R."/>
            <person name="Leiner I.M."/>
            <person name="Pamer E.G."/>
        </authorList>
    </citation>
    <scope>NUCLEOTIDE SEQUENCE [LARGE SCALE GENOMIC DNA]</scope>
    <source>
        <strain evidence="9 10">MSK.15.26</strain>
    </source>
</reference>
<evidence type="ECO:0000313" key="9">
    <source>
        <dbReference type="EMBL" id="NSJ85260.1"/>
    </source>
</evidence>
<comment type="similarity">
    <text evidence="2">Belongs to the DedA family.</text>
</comment>
<evidence type="ECO:0000256" key="7">
    <source>
        <dbReference type="SAM" id="Phobius"/>
    </source>
</evidence>
<sequence>MNHWILQLMGTYGYVGIAFLIMIENIFPPIPSEAILTFAGFLTTYTTLHIPGAILSATFGSLLGAIFLYALGKLLSPSKMDSLISGPVGKALRLKKEDIQKAMAWFDSKGNYTVFLCRFIPIVRSLISIPAGMANMNFPRFLWLTVWGSLLWNTILISLGAWAGASWQKAARYFGNYTRAAKIVLLIFLFTGLLLFLRRQWAKKPSD</sequence>
<comment type="caution">
    <text evidence="9">The sequence shown here is derived from an EMBL/GenBank/DDBJ whole genome shotgun (WGS) entry which is preliminary data.</text>
</comment>
<evidence type="ECO:0000313" key="10">
    <source>
        <dbReference type="Proteomes" id="UP000822142"/>
    </source>
</evidence>
<feature type="transmembrane region" description="Helical" evidence="7">
    <location>
        <begin position="12"/>
        <end position="30"/>
    </location>
</feature>
<gene>
    <name evidence="9" type="ORF">G5A70_03495</name>
</gene>
<feature type="transmembrane region" description="Helical" evidence="7">
    <location>
        <begin position="141"/>
        <end position="165"/>
    </location>
</feature>
<name>A0ABX2I4M7_BLAHA</name>
<dbReference type="InterPro" id="IPR051311">
    <property type="entry name" value="DedA_domain"/>
</dbReference>
<comment type="subcellular location">
    <subcellularLocation>
        <location evidence="1">Cell membrane</location>
        <topology evidence="1">Multi-pass membrane protein</topology>
    </subcellularLocation>
</comment>
<keyword evidence="5 7" id="KW-1133">Transmembrane helix</keyword>
<dbReference type="PANTHER" id="PTHR42709">
    <property type="entry name" value="ALKALINE PHOSPHATASE LIKE PROTEIN"/>
    <property type="match status" value="1"/>
</dbReference>
<dbReference type="Proteomes" id="UP000822142">
    <property type="component" value="Unassembled WGS sequence"/>
</dbReference>
<proteinExistence type="inferred from homology"/>
<evidence type="ECO:0000256" key="3">
    <source>
        <dbReference type="ARBA" id="ARBA00022475"/>
    </source>
</evidence>
<protein>
    <submittedName>
        <fullName evidence="9">DedA family protein</fullName>
    </submittedName>
</protein>